<dbReference type="Pfam" id="PF08282">
    <property type="entry name" value="Hydrolase_3"/>
    <property type="match status" value="1"/>
</dbReference>
<keyword evidence="3 6" id="KW-0378">Hydrolase</keyword>
<evidence type="ECO:0000256" key="5">
    <source>
        <dbReference type="SAM" id="MobiDB-lite"/>
    </source>
</evidence>
<dbReference type="GO" id="GO:0016787">
    <property type="term" value="F:hydrolase activity"/>
    <property type="evidence" value="ECO:0007669"/>
    <property type="project" value="UniProtKB-KW"/>
</dbReference>
<evidence type="ECO:0000256" key="1">
    <source>
        <dbReference type="ARBA" id="ARBA00001946"/>
    </source>
</evidence>
<proteinExistence type="predicted"/>
<dbReference type="Proteomes" id="UP000254712">
    <property type="component" value="Unassembled WGS sequence"/>
</dbReference>
<dbReference type="GO" id="GO:0046872">
    <property type="term" value="F:metal ion binding"/>
    <property type="evidence" value="ECO:0007669"/>
    <property type="project" value="UniProtKB-KW"/>
</dbReference>
<evidence type="ECO:0000256" key="4">
    <source>
        <dbReference type="ARBA" id="ARBA00022842"/>
    </source>
</evidence>
<dbReference type="SUPFAM" id="SSF56784">
    <property type="entry name" value="HAD-like"/>
    <property type="match status" value="1"/>
</dbReference>
<dbReference type="PANTHER" id="PTHR47267">
    <property type="match status" value="1"/>
</dbReference>
<dbReference type="InterPro" id="IPR036412">
    <property type="entry name" value="HAD-like_sf"/>
</dbReference>
<protein>
    <submittedName>
        <fullName evidence="6">Putative hydrolase of the HAD superfamily</fullName>
        <ecNumber evidence="6">3.6.1.-</ecNumber>
    </submittedName>
</protein>
<reference evidence="6 7" key="1">
    <citation type="submission" date="2018-06" db="EMBL/GenBank/DDBJ databases">
        <authorList>
            <consortium name="Pathogen Informatics"/>
            <person name="Doyle S."/>
        </authorList>
    </citation>
    <scope>NUCLEOTIDE SEQUENCE [LARGE SCALE GENOMIC DNA]</scope>
    <source>
        <strain evidence="6 7">NCTC8261</strain>
    </source>
</reference>
<dbReference type="EC" id="3.6.1.-" evidence="6"/>
<evidence type="ECO:0000256" key="3">
    <source>
        <dbReference type="ARBA" id="ARBA00022801"/>
    </source>
</evidence>
<feature type="region of interest" description="Disordered" evidence="5">
    <location>
        <begin position="69"/>
        <end position="93"/>
    </location>
</feature>
<accession>A0A379X5F7</accession>
<evidence type="ECO:0000256" key="2">
    <source>
        <dbReference type="ARBA" id="ARBA00022723"/>
    </source>
</evidence>
<evidence type="ECO:0000313" key="6">
    <source>
        <dbReference type="EMBL" id="SUH40876.1"/>
    </source>
</evidence>
<comment type="cofactor">
    <cofactor evidence="1">
        <name>Mg(2+)</name>
        <dbReference type="ChEBI" id="CHEBI:18420"/>
    </cofactor>
</comment>
<evidence type="ECO:0000313" key="7">
    <source>
        <dbReference type="Proteomes" id="UP000254712"/>
    </source>
</evidence>
<dbReference type="InterPro" id="IPR023214">
    <property type="entry name" value="HAD_sf"/>
</dbReference>
<keyword evidence="4" id="KW-0460">Magnesium</keyword>
<dbReference type="Gene3D" id="3.40.50.1000">
    <property type="entry name" value="HAD superfamily/HAD-like"/>
    <property type="match status" value="1"/>
</dbReference>
<dbReference type="EMBL" id="UGXT01000002">
    <property type="protein sequence ID" value="SUH40876.1"/>
    <property type="molecule type" value="Genomic_DNA"/>
</dbReference>
<organism evidence="6 7">
    <name type="scientific">Salmonella enterica I</name>
    <dbReference type="NCBI Taxonomy" id="59201"/>
    <lineage>
        <taxon>Bacteria</taxon>
        <taxon>Pseudomonadati</taxon>
        <taxon>Pseudomonadota</taxon>
        <taxon>Gammaproteobacteria</taxon>
        <taxon>Enterobacterales</taxon>
        <taxon>Enterobacteriaceae</taxon>
        <taxon>Salmonella</taxon>
    </lineage>
</organism>
<gene>
    <name evidence="6" type="primary">cof_2</name>
    <name evidence="6" type="ORF">NCTC8261_07296</name>
</gene>
<keyword evidence="2" id="KW-0479">Metal-binding</keyword>
<sequence>MKSCCRWSRRLTRAGAIRVNVSFSTLNLSGSDGGRGVSKGHALEAVAQAMGYSLKECIAFGDGMNDAEMLHDGGQRLHHGQCAPASERPVSRT</sequence>
<dbReference type="PANTHER" id="PTHR47267:SF4">
    <property type="entry name" value="PYRIDOXAL PHOSPHATE PHOSPHATASE YIGL"/>
    <property type="match status" value="1"/>
</dbReference>
<dbReference type="AlphaFoldDB" id="A0A379X5F7"/>
<name>A0A379X5F7_SALET</name>